<sequence>MTFSMTGYGRGEASNDRIKIVVEIKSVNHRYSEIVAKIPKKMNPFEDRVKSMIKEKVQRGRIELFVNYEEQVGADYAIQPNEGVLDQYYEALMQLKERYDLKDHVTLSLMSRHPEAFRVEYVEVDSDAIWAVLEKAASDAISQMVEMRSIEGAKLVEDVFERIAQMKTRLEKIESQSPQIVEAYRQKMRDRLTDLLSDMGIQIDEARIAHEIAIFADKTNVTEEIVRLKSHFDQIADILEQGGAAGRKLDFLVQEMNREVNTIGSKSPDFEISNDVIELKSELEKIREQIQNIE</sequence>
<protein>
    <submittedName>
        <fullName evidence="8">TIGR00255 family protein</fullName>
    </submittedName>
</protein>
<evidence type="ECO:0000256" key="4">
    <source>
        <dbReference type="ARBA" id="ARBA00022801"/>
    </source>
</evidence>
<dbReference type="Pfam" id="PF03755">
    <property type="entry name" value="YicC-like_N"/>
    <property type="match status" value="1"/>
</dbReference>
<name>A0A1G5RSH9_9FIRM</name>
<reference evidence="8 9" key="1">
    <citation type="submission" date="2016-10" db="EMBL/GenBank/DDBJ databases">
        <authorList>
            <person name="de Groot N.N."/>
        </authorList>
    </citation>
    <scope>NUCLEOTIDE SEQUENCE [LARGE SCALE GENOMIC DNA]</scope>
    <source>
        <strain evidence="8 9">DSM 2784</strain>
    </source>
</reference>
<evidence type="ECO:0000256" key="2">
    <source>
        <dbReference type="ARBA" id="ARBA00022722"/>
    </source>
</evidence>
<evidence type="ECO:0000256" key="3">
    <source>
        <dbReference type="ARBA" id="ARBA00022759"/>
    </source>
</evidence>
<comment type="cofactor">
    <cofactor evidence="1">
        <name>a divalent metal cation</name>
        <dbReference type="ChEBI" id="CHEBI:60240"/>
    </cofactor>
</comment>
<dbReference type="STRING" id="1120920.SAMN03080599_00502"/>
<accession>A0A1G5RSH9</accession>
<dbReference type="AlphaFoldDB" id="A0A1G5RSH9"/>
<proteinExistence type="inferred from homology"/>
<feature type="domain" description="Endoribonuclease YicC-like C-terminal" evidence="7">
    <location>
        <begin position="173"/>
        <end position="294"/>
    </location>
</feature>
<dbReference type="InterPro" id="IPR013551">
    <property type="entry name" value="YicC-like_C"/>
</dbReference>
<dbReference type="NCBIfam" id="TIGR00255">
    <property type="entry name" value="YicC/YloC family endoribonuclease"/>
    <property type="match status" value="1"/>
</dbReference>
<gene>
    <name evidence="8" type="ORF">SAMN03080599_00502</name>
</gene>
<dbReference type="PANTHER" id="PTHR30636">
    <property type="entry name" value="UPF0701 PROTEIN YICC"/>
    <property type="match status" value="1"/>
</dbReference>
<keyword evidence="2" id="KW-0540">Nuclease</keyword>
<dbReference type="EMBL" id="FMWL01000002">
    <property type="protein sequence ID" value="SCZ76977.1"/>
    <property type="molecule type" value="Genomic_DNA"/>
</dbReference>
<dbReference type="Proteomes" id="UP000199208">
    <property type="component" value="Unassembled WGS sequence"/>
</dbReference>
<evidence type="ECO:0000256" key="1">
    <source>
        <dbReference type="ARBA" id="ARBA00001968"/>
    </source>
</evidence>
<organism evidence="8 9">
    <name type="scientific">Acidaminobacter hydrogenoformans DSM 2784</name>
    <dbReference type="NCBI Taxonomy" id="1120920"/>
    <lineage>
        <taxon>Bacteria</taxon>
        <taxon>Bacillati</taxon>
        <taxon>Bacillota</taxon>
        <taxon>Clostridia</taxon>
        <taxon>Peptostreptococcales</taxon>
        <taxon>Acidaminobacteraceae</taxon>
        <taxon>Acidaminobacter</taxon>
    </lineage>
</organism>
<dbReference type="GO" id="GO:0004521">
    <property type="term" value="F:RNA endonuclease activity"/>
    <property type="evidence" value="ECO:0007669"/>
    <property type="project" value="InterPro"/>
</dbReference>
<evidence type="ECO:0000313" key="8">
    <source>
        <dbReference type="EMBL" id="SCZ76977.1"/>
    </source>
</evidence>
<dbReference type="InterPro" id="IPR013527">
    <property type="entry name" value="YicC-like_N"/>
</dbReference>
<keyword evidence="4" id="KW-0378">Hydrolase</keyword>
<dbReference type="InterPro" id="IPR005229">
    <property type="entry name" value="YicC/YloC-like"/>
</dbReference>
<dbReference type="Pfam" id="PF08340">
    <property type="entry name" value="YicC-like_C"/>
    <property type="match status" value="1"/>
</dbReference>
<evidence type="ECO:0000313" key="9">
    <source>
        <dbReference type="Proteomes" id="UP000199208"/>
    </source>
</evidence>
<dbReference type="PANTHER" id="PTHR30636:SF3">
    <property type="entry name" value="UPF0701 PROTEIN YICC"/>
    <property type="match status" value="1"/>
</dbReference>
<evidence type="ECO:0000256" key="5">
    <source>
        <dbReference type="ARBA" id="ARBA00035648"/>
    </source>
</evidence>
<feature type="domain" description="Endoribonuclease YicC-like N-terminal" evidence="6">
    <location>
        <begin position="4"/>
        <end position="156"/>
    </location>
</feature>
<evidence type="ECO:0000259" key="7">
    <source>
        <dbReference type="Pfam" id="PF08340"/>
    </source>
</evidence>
<keyword evidence="3" id="KW-0255">Endonuclease</keyword>
<evidence type="ECO:0000259" key="6">
    <source>
        <dbReference type="Pfam" id="PF03755"/>
    </source>
</evidence>
<comment type="similarity">
    <text evidence="5">Belongs to the YicC/YloC family.</text>
</comment>
<dbReference type="GO" id="GO:0016787">
    <property type="term" value="F:hydrolase activity"/>
    <property type="evidence" value="ECO:0007669"/>
    <property type="project" value="UniProtKB-KW"/>
</dbReference>
<keyword evidence="9" id="KW-1185">Reference proteome</keyword>